<comment type="caution">
    <text evidence="1">The sequence shown here is derived from an EMBL/GenBank/DDBJ whole genome shotgun (WGS) entry which is preliminary data.</text>
</comment>
<keyword evidence="2" id="KW-1185">Reference proteome</keyword>
<dbReference type="Pfam" id="PF02961">
    <property type="entry name" value="SAM_BAF"/>
    <property type="match status" value="1"/>
</dbReference>
<organism evidence="1 2">
    <name type="scientific">Cymbomonas tetramitiformis</name>
    <dbReference type="NCBI Taxonomy" id="36881"/>
    <lineage>
        <taxon>Eukaryota</taxon>
        <taxon>Viridiplantae</taxon>
        <taxon>Chlorophyta</taxon>
        <taxon>Pyramimonadophyceae</taxon>
        <taxon>Pyramimonadales</taxon>
        <taxon>Pyramimonadaceae</taxon>
        <taxon>Cymbomonas</taxon>
    </lineage>
</organism>
<evidence type="ECO:0000313" key="1">
    <source>
        <dbReference type="EMBL" id="KAK3270220.1"/>
    </source>
</evidence>
<protein>
    <submittedName>
        <fullName evidence="1">Uncharacterized protein</fullName>
    </submittedName>
</protein>
<reference evidence="1 2" key="1">
    <citation type="journal article" date="2015" name="Genome Biol. Evol.">
        <title>Comparative Genomics of a Bacterivorous Green Alga Reveals Evolutionary Causalities and Consequences of Phago-Mixotrophic Mode of Nutrition.</title>
        <authorList>
            <person name="Burns J.A."/>
            <person name="Paasch A."/>
            <person name="Narechania A."/>
            <person name="Kim E."/>
        </authorList>
    </citation>
    <scope>NUCLEOTIDE SEQUENCE [LARGE SCALE GENOMIC DNA]</scope>
    <source>
        <strain evidence="1 2">PLY_AMNH</strain>
    </source>
</reference>
<dbReference type="Proteomes" id="UP001190700">
    <property type="component" value="Unassembled WGS sequence"/>
</dbReference>
<dbReference type="SUPFAM" id="SSF47798">
    <property type="entry name" value="Barrier-to-autointegration factor, BAF"/>
    <property type="match status" value="1"/>
</dbReference>
<sequence>MAEGTATKKMMTFADDPIGDQPVTALPGVGDVTANKLCAAGFSKAYNVVTTSWQKIAIRDCCCTAHKSCKFRPEAVYKDVSRYKFWLCGSRFDKLPVLIRLASRGAARRRGLQLDAHEAARLRGLQGSLLVGQHAVVG</sequence>
<dbReference type="InterPro" id="IPR004122">
    <property type="entry name" value="BAF_prot"/>
</dbReference>
<gene>
    <name evidence="1" type="ORF">CYMTET_21373</name>
</gene>
<dbReference type="AlphaFoldDB" id="A0AAE0G2B2"/>
<evidence type="ECO:0000313" key="2">
    <source>
        <dbReference type="Proteomes" id="UP001190700"/>
    </source>
</evidence>
<dbReference type="Gene3D" id="1.10.150.40">
    <property type="entry name" value="Barrier-to-autointegration factor, BAF"/>
    <property type="match status" value="1"/>
</dbReference>
<dbReference type="GO" id="GO:0003677">
    <property type="term" value="F:DNA binding"/>
    <property type="evidence" value="ECO:0007669"/>
    <property type="project" value="InterPro"/>
</dbReference>
<proteinExistence type="predicted"/>
<name>A0AAE0G2B2_9CHLO</name>
<accession>A0AAE0G2B2</accession>
<dbReference type="EMBL" id="LGRX02010518">
    <property type="protein sequence ID" value="KAK3270220.1"/>
    <property type="molecule type" value="Genomic_DNA"/>
</dbReference>
<dbReference type="InterPro" id="IPR036617">
    <property type="entry name" value="BAF_sf"/>
</dbReference>